<feature type="transmembrane region" description="Helical" evidence="9">
    <location>
        <begin position="308"/>
        <end position="327"/>
    </location>
</feature>
<comment type="subcellular location">
    <subcellularLocation>
        <location evidence="1">Membrane</location>
        <topology evidence="1">Multi-pass membrane protein</topology>
    </subcellularLocation>
</comment>
<dbReference type="InterPro" id="IPR014743">
    <property type="entry name" value="Cl-channel_core"/>
</dbReference>
<feature type="non-terminal residue" evidence="10">
    <location>
        <position position="1"/>
    </location>
</feature>
<keyword evidence="4" id="KW-0677">Repeat</keyword>
<protein>
    <recommendedName>
        <fullName evidence="12">Chloride channel protein</fullName>
    </recommendedName>
</protein>
<keyword evidence="6" id="KW-0406">Ion transport</keyword>
<dbReference type="EMBL" id="OC859412">
    <property type="protein sequence ID" value="CAD7627556.1"/>
    <property type="molecule type" value="Genomic_DNA"/>
</dbReference>
<dbReference type="Gene3D" id="3.10.580.10">
    <property type="entry name" value="CBS-domain"/>
    <property type="match status" value="1"/>
</dbReference>
<dbReference type="InterPro" id="IPR050970">
    <property type="entry name" value="Cl_channel_volt-gated"/>
</dbReference>
<feature type="transmembrane region" description="Helical" evidence="9">
    <location>
        <begin position="780"/>
        <end position="802"/>
    </location>
</feature>
<evidence type="ECO:0000256" key="7">
    <source>
        <dbReference type="ARBA" id="ARBA00023136"/>
    </source>
</evidence>
<dbReference type="SUPFAM" id="SSF81340">
    <property type="entry name" value="Clc chloride channel"/>
    <property type="match status" value="2"/>
</dbReference>
<feature type="transmembrane region" description="Helical" evidence="9">
    <location>
        <begin position="219"/>
        <end position="236"/>
    </location>
</feature>
<keyword evidence="2" id="KW-0813">Transport</keyword>
<evidence type="ECO:0000256" key="8">
    <source>
        <dbReference type="ARBA" id="ARBA00023214"/>
    </source>
</evidence>
<feature type="transmembrane region" description="Helical" evidence="9">
    <location>
        <begin position="183"/>
        <end position="207"/>
    </location>
</feature>
<dbReference type="SUPFAM" id="SSF54631">
    <property type="entry name" value="CBS-domain pair"/>
    <property type="match status" value="1"/>
</dbReference>
<keyword evidence="11" id="KW-1185">Reference proteome</keyword>
<feature type="transmembrane region" description="Helical" evidence="9">
    <location>
        <begin position="52"/>
        <end position="73"/>
    </location>
</feature>
<evidence type="ECO:0000256" key="1">
    <source>
        <dbReference type="ARBA" id="ARBA00004141"/>
    </source>
</evidence>
<accession>A0A7R9Q165</accession>
<dbReference type="GO" id="GO:0005886">
    <property type="term" value="C:plasma membrane"/>
    <property type="evidence" value="ECO:0007669"/>
    <property type="project" value="TreeGrafter"/>
</dbReference>
<feature type="transmembrane region" description="Helical" evidence="9">
    <location>
        <begin position="734"/>
        <end position="751"/>
    </location>
</feature>
<keyword evidence="3 9" id="KW-0812">Transmembrane</keyword>
<dbReference type="OrthoDB" id="4564at2759"/>
<name>A0A7R9Q165_9ACAR</name>
<dbReference type="Pfam" id="PF00654">
    <property type="entry name" value="Voltage_CLC"/>
    <property type="match status" value="2"/>
</dbReference>
<feature type="transmembrane region" description="Helical" evidence="9">
    <location>
        <begin position="698"/>
        <end position="722"/>
    </location>
</feature>
<evidence type="ECO:0000256" key="4">
    <source>
        <dbReference type="ARBA" id="ARBA00022737"/>
    </source>
</evidence>
<sequence>MCDCIGCMIIFNNILETHIRPNRRGLDCINICTKTRLWLYEDLTGDNIAFKYIAWTSLPLLLILFSSGFVHIVSPQVSSHLISEHLFSVYNCIQFNIYCITRAVGSGIPEMKTILRGVVLNEYLTFRTLVAKMIGLTSTLGSGLPLGKEGPFVHVASIVATLLSKLITSFKGIYENESRTGEMLAAACAVGVASTFYAPIGGVLFSIEVTSVFFAVRNYWRGFFAACCGATVWRLLEVWFKNEEAITALFKTNFRADFPFDPQELFVFSLIGVACGFGGAGYVTFHRKIVNFFRTHKKLSAFLQKNRFLYPGLITLFLTSISFPLFLGQYMAATLSTHDSISEMFSNITWGHNHSDPDVLDVNTGVNNPGTKWNLHPWSSGGYSGTGVFKIGAAFGRLVGEVMAQLFPSGISFGGSRNPIVPGGYAVVGAAAFSGAVTHTISTSVIVFELTGQMTHIIPVIISVLIANAISQTLELSIYDSIIQIKKLPFLPPILSTSSAAHHIHVEDIMVRDVSYIWRDCTYRDLKDLLKAHRKLQSFPLVEDGNCMILLGSVQRQELSYLASQRLSRDRRLTEVRRRYSIQDTLMLAAERASAVSEAAAKSQSLPKENTNTNMRRMSRFEVTPVSQQSFDGISSQPPSNRLSPNKGPVKSILKHTVSFTYSPHATVTLTAQVATLLSKLITSFKGIYENESRTGEMLAAACAVGVASTFYAPIGGVLFSIEVTSVFFAVRNYWRGFFAACCGATVWRLLEVWFKNEEAITALFKTNFRADFPFDPQELFVFSLIGVACGFGGAGYVTFHRKIVNFFRTHKKLSAFLQKNRFLYPGLITLFLTSISFPLFLGQYMAATLSTHDSISEMFSNITWGHNHSDPDVLDVNTGVNNPGTKWNLHPWSSGGYSGTGVFKIGAAFGRLVGEVMAQLFPSGISFGGSRNPIVPGGYAVVGAAAFSGAVTHTISTSVIVFELTGQMTHIIPVIIS</sequence>
<dbReference type="EMBL" id="CAJPIZ010004837">
    <property type="protein sequence ID" value="CAG2107986.1"/>
    <property type="molecule type" value="Genomic_DNA"/>
</dbReference>
<organism evidence="10">
    <name type="scientific">Medioppia subpectinata</name>
    <dbReference type="NCBI Taxonomy" id="1979941"/>
    <lineage>
        <taxon>Eukaryota</taxon>
        <taxon>Metazoa</taxon>
        <taxon>Ecdysozoa</taxon>
        <taxon>Arthropoda</taxon>
        <taxon>Chelicerata</taxon>
        <taxon>Arachnida</taxon>
        <taxon>Acari</taxon>
        <taxon>Acariformes</taxon>
        <taxon>Sarcoptiformes</taxon>
        <taxon>Oribatida</taxon>
        <taxon>Brachypylina</taxon>
        <taxon>Oppioidea</taxon>
        <taxon>Oppiidae</taxon>
        <taxon>Medioppia</taxon>
    </lineage>
</organism>
<keyword evidence="7 9" id="KW-0472">Membrane</keyword>
<feature type="transmembrane region" description="Helical" evidence="9">
    <location>
        <begin position="265"/>
        <end position="287"/>
    </location>
</feature>
<proteinExistence type="predicted"/>
<reference evidence="10" key="1">
    <citation type="submission" date="2020-11" db="EMBL/GenBank/DDBJ databases">
        <authorList>
            <person name="Tran Van P."/>
        </authorList>
    </citation>
    <scope>NUCLEOTIDE SEQUENCE</scope>
</reference>
<keyword evidence="5 9" id="KW-1133">Transmembrane helix</keyword>
<keyword evidence="8" id="KW-0868">Chloride</keyword>
<dbReference type="Proteomes" id="UP000759131">
    <property type="component" value="Unassembled WGS sequence"/>
</dbReference>
<evidence type="ECO:0000256" key="6">
    <source>
        <dbReference type="ARBA" id="ARBA00023065"/>
    </source>
</evidence>
<dbReference type="PANTHER" id="PTHR45720">
    <property type="entry name" value="CHLORIDE CHANNEL PROTEIN 2"/>
    <property type="match status" value="1"/>
</dbReference>
<evidence type="ECO:0000256" key="3">
    <source>
        <dbReference type="ARBA" id="ARBA00022692"/>
    </source>
</evidence>
<feature type="transmembrane region" description="Helical" evidence="9">
    <location>
        <begin position="823"/>
        <end position="842"/>
    </location>
</feature>
<dbReference type="AlphaFoldDB" id="A0A7R9Q165"/>
<dbReference type="InterPro" id="IPR046342">
    <property type="entry name" value="CBS_dom_sf"/>
</dbReference>
<evidence type="ECO:0000256" key="2">
    <source>
        <dbReference type="ARBA" id="ARBA00022448"/>
    </source>
</evidence>
<dbReference type="PRINTS" id="PR00762">
    <property type="entry name" value="CLCHANNEL"/>
</dbReference>
<gene>
    <name evidence="10" type="ORF">OSB1V03_LOCUS7982</name>
</gene>
<dbReference type="CDD" id="cd03683">
    <property type="entry name" value="ClC_1_like"/>
    <property type="match status" value="1"/>
</dbReference>
<evidence type="ECO:0008006" key="12">
    <source>
        <dbReference type="Google" id="ProtNLM"/>
    </source>
</evidence>
<dbReference type="InterPro" id="IPR001807">
    <property type="entry name" value="ClC"/>
</dbReference>
<dbReference type="PANTHER" id="PTHR45720:SF10">
    <property type="entry name" value="CHLORIDE CHANNEL PROTEIN 2"/>
    <property type="match status" value="1"/>
</dbReference>
<dbReference type="GO" id="GO:0005247">
    <property type="term" value="F:voltage-gated chloride channel activity"/>
    <property type="evidence" value="ECO:0007669"/>
    <property type="project" value="TreeGrafter"/>
</dbReference>
<evidence type="ECO:0000256" key="9">
    <source>
        <dbReference type="SAM" id="Phobius"/>
    </source>
</evidence>
<evidence type="ECO:0000256" key="5">
    <source>
        <dbReference type="ARBA" id="ARBA00022989"/>
    </source>
</evidence>
<evidence type="ECO:0000313" key="11">
    <source>
        <dbReference type="Proteomes" id="UP000759131"/>
    </source>
</evidence>
<dbReference type="Gene3D" id="1.10.3080.10">
    <property type="entry name" value="Clc chloride channel"/>
    <property type="match status" value="2"/>
</dbReference>
<evidence type="ECO:0000313" key="10">
    <source>
        <dbReference type="EMBL" id="CAD7627556.1"/>
    </source>
</evidence>